<name>A0A8H5CNS1_9AGAR</name>
<gene>
    <name evidence="3" type="ORF">D9758_012365</name>
</gene>
<reference evidence="3 4" key="1">
    <citation type="journal article" date="2020" name="ISME J.">
        <title>Uncovering the hidden diversity of litter-decomposition mechanisms in mushroom-forming fungi.</title>
        <authorList>
            <person name="Floudas D."/>
            <person name="Bentzer J."/>
            <person name="Ahren D."/>
            <person name="Johansson T."/>
            <person name="Persson P."/>
            <person name="Tunlid A."/>
        </authorList>
    </citation>
    <scope>NUCLEOTIDE SEQUENCE [LARGE SCALE GENOMIC DNA]</scope>
    <source>
        <strain evidence="3 4">CBS 291.85</strain>
    </source>
</reference>
<dbReference type="Proteomes" id="UP000559256">
    <property type="component" value="Unassembled WGS sequence"/>
</dbReference>
<feature type="domain" description="DUF6699" evidence="2">
    <location>
        <begin position="71"/>
        <end position="185"/>
    </location>
</feature>
<evidence type="ECO:0000256" key="1">
    <source>
        <dbReference type="SAM" id="MobiDB-lite"/>
    </source>
</evidence>
<evidence type="ECO:0000313" key="3">
    <source>
        <dbReference type="EMBL" id="KAF5344281.1"/>
    </source>
</evidence>
<protein>
    <recommendedName>
        <fullName evidence="2">DUF6699 domain-containing protein</fullName>
    </recommendedName>
</protein>
<dbReference type="AlphaFoldDB" id="A0A8H5CNS1"/>
<dbReference type="EMBL" id="JAACJM010000127">
    <property type="protein sequence ID" value="KAF5344281.1"/>
    <property type="molecule type" value="Genomic_DNA"/>
</dbReference>
<feature type="compositionally biased region" description="Acidic residues" evidence="1">
    <location>
        <begin position="899"/>
        <end position="910"/>
    </location>
</feature>
<accession>A0A8H5CNS1</accession>
<sequence length="921" mass="104330">MMEDKKLTRTSSSGKRVIDGPVLTQTDLFLLNCPLELNPILTQTSASFQLVFNIVTGHTGGFNPEARDRDLPFTSKDEPATIPRVNQLMIITNMSPWCTIVKNDEGVNLGDICTQIWKDYAEGWCTDGEIASLPPRLQEQVKRASAARTQGWAGGYYTPAAAPTRHKRIDWLRDRIFFERLHKEDNYAASRLGFRAPNIFQYTLLLVIPVCSESPCTASDLLRASFQRVLLHVEVYVRKSEPQRKKDATHPQTVQAINTVKIDLARKYQSWRAGTSSNSSRLIVFTQRNNICTTLLCSGGSSHHLIAYGPARRDCMVLWSVFVRAKRELSRKGTKSKISSSITPPRTFHLDTSSVLRTRYSIADFDSLIPLQATHNVSFGHLDTSGLSKHFVYPITHYSTMPPKHTLSFIPRVSLNSAPILEQLRYPYQLSDPAGDVDRILRDGVLDMDDYERELLALRAKMLSVENRRQMLKKHMDLCQSLRSPIRKLPVEIMNIIFSLCVTNKFGEHWGYWNNYRGENCLTARWPTLLLSMLWCHLAIREKANTALRSGTHPLAVDIDLYDCETRFASLIQESHRWSYLRLTHVGDERRISRFEKLISSGALTQLKTLKVCSENASPAVLDLFKGCGQLTSFSTDMHLFRFENYTFPWSQIRDLELRAIAHCPSLVSLHLDCESWNYDKIEEPEVEFPELDQLAQTSHSIRHLKITLDGPEIAEKTRDCTNALGFLLSCLTLPSLESLAIAARSYCTGSLFDKGENWPTKEVEAFFHDLTADQSYGDQSDRTLSLRLIKCLHTSDYDSFSSNSPRVLPRLQRINFTIHGSNSQGDGKQGDLFDDAAFLDMVRSRWVLEDLGPEDSGVACLKSVAFHIVGRPMRPELGNEVRLLEEGGLGIMVSHYETEEEEEEEEEVQLGDGAQNVPGQ</sequence>
<dbReference type="OrthoDB" id="3333333at2759"/>
<evidence type="ECO:0000313" key="4">
    <source>
        <dbReference type="Proteomes" id="UP000559256"/>
    </source>
</evidence>
<comment type="caution">
    <text evidence="3">The sequence shown here is derived from an EMBL/GenBank/DDBJ whole genome shotgun (WGS) entry which is preliminary data.</text>
</comment>
<evidence type="ECO:0000259" key="2">
    <source>
        <dbReference type="Pfam" id="PF20415"/>
    </source>
</evidence>
<keyword evidence="4" id="KW-1185">Reference proteome</keyword>
<dbReference type="Pfam" id="PF20415">
    <property type="entry name" value="DUF6699"/>
    <property type="match status" value="1"/>
</dbReference>
<dbReference type="InterPro" id="IPR046522">
    <property type="entry name" value="DUF6699"/>
</dbReference>
<proteinExistence type="predicted"/>
<organism evidence="3 4">
    <name type="scientific">Tetrapyrgos nigripes</name>
    <dbReference type="NCBI Taxonomy" id="182062"/>
    <lineage>
        <taxon>Eukaryota</taxon>
        <taxon>Fungi</taxon>
        <taxon>Dikarya</taxon>
        <taxon>Basidiomycota</taxon>
        <taxon>Agaricomycotina</taxon>
        <taxon>Agaricomycetes</taxon>
        <taxon>Agaricomycetidae</taxon>
        <taxon>Agaricales</taxon>
        <taxon>Marasmiineae</taxon>
        <taxon>Marasmiaceae</taxon>
        <taxon>Tetrapyrgos</taxon>
    </lineage>
</organism>
<feature type="region of interest" description="Disordered" evidence="1">
    <location>
        <begin position="898"/>
        <end position="921"/>
    </location>
</feature>